<reference evidence="3" key="1">
    <citation type="submission" date="2023-07" db="EMBL/GenBank/DDBJ databases">
        <authorList>
            <person name="Stuckert A."/>
        </authorList>
    </citation>
    <scope>NUCLEOTIDE SEQUENCE</scope>
</reference>
<dbReference type="EMBL" id="CAUEEQ010004242">
    <property type="protein sequence ID" value="CAJ0926959.1"/>
    <property type="molecule type" value="Genomic_DNA"/>
</dbReference>
<organism evidence="3 4">
    <name type="scientific">Ranitomeya imitator</name>
    <name type="common">mimic poison frog</name>
    <dbReference type="NCBI Taxonomy" id="111125"/>
    <lineage>
        <taxon>Eukaryota</taxon>
        <taxon>Metazoa</taxon>
        <taxon>Chordata</taxon>
        <taxon>Craniata</taxon>
        <taxon>Vertebrata</taxon>
        <taxon>Euteleostomi</taxon>
        <taxon>Amphibia</taxon>
        <taxon>Batrachia</taxon>
        <taxon>Anura</taxon>
        <taxon>Neobatrachia</taxon>
        <taxon>Hyloidea</taxon>
        <taxon>Dendrobatidae</taxon>
        <taxon>Dendrobatinae</taxon>
        <taxon>Ranitomeya</taxon>
    </lineage>
</organism>
<dbReference type="Gene3D" id="6.10.250.1630">
    <property type="match status" value="2"/>
</dbReference>
<dbReference type="PANTHER" id="PTHR46404">
    <property type="entry name" value="DNA POLYMERASE IOTA"/>
    <property type="match status" value="1"/>
</dbReference>
<keyword evidence="1" id="KW-0808">Transferase</keyword>
<gene>
    <name evidence="3" type="ORF">RIMI_LOCUS2920097</name>
</gene>
<proteinExistence type="predicted"/>
<comment type="caution">
    <text evidence="3">The sequence shown here is derived from an EMBL/GenBank/DDBJ whole genome shotgun (WGS) entry which is preliminary data.</text>
</comment>
<feature type="compositionally biased region" description="Low complexity" evidence="2">
    <location>
        <begin position="106"/>
        <end position="117"/>
    </location>
</feature>
<evidence type="ECO:0000313" key="4">
    <source>
        <dbReference type="Proteomes" id="UP001176940"/>
    </source>
</evidence>
<dbReference type="Proteomes" id="UP001176940">
    <property type="component" value="Unassembled WGS sequence"/>
</dbReference>
<feature type="region of interest" description="Disordered" evidence="2">
    <location>
        <begin position="227"/>
        <end position="270"/>
    </location>
</feature>
<dbReference type="Pfam" id="PF14377">
    <property type="entry name" value="UBM"/>
    <property type="match status" value="2"/>
</dbReference>
<accession>A0ABN9KZZ3</accession>
<dbReference type="PANTHER" id="PTHR46404:SF1">
    <property type="entry name" value="DNA POLYMERASE IOTA"/>
    <property type="match status" value="1"/>
</dbReference>
<evidence type="ECO:0000256" key="1">
    <source>
        <dbReference type="ARBA" id="ARBA00022679"/>
    </source>
</evidence>
<name>A0ABN9KZZ3_9NEOB</name>
<evidence type="ECO:0000313" key="3">
    <source>
        <dbReference type="EMBL" id="CAJ0926959.1"/>
    </source>
</evidence>
<protein>
    <submittedName>
        <fullName evidence="3">Uncharacterized protein</fullName>
    </submittedName>
</protein>
<sequence>MIDAKSSFHLTLLNVCFSNLKAPRSSTSSRCSIGFYLTQKKSLMEDDCSVSRSPALGTTSDPVSCGKPIPSPLPAAMDESLLSLPEDIDMDVFSQLPEEIKKEIIQSPQEPSSDSPQGIQKFFNGGNTGNRLVPSGDKGPSPHTVLSLLKKTLGEDSVDTSSAPGSVMATSPISDSDCPHGSEPVDGFSLDCTEPGDVGVMSPLPKSIDVNVFSQLPSELQRELMSDWKEQKLAPKIQVKKSQDKAKTPKGQRPSSRSRPNNLLKYFKPS</sequence>
<feature type="region of interest" description="Disordered" evidence="2">
    <location>
        <begin position="105"/>
        <end position="189"/>
    </location>
</feature>
<keyword evidence="4" id="KW-1185">Reference proteome</keyword>
<feature type="compositionally biased region" description="Polar residues" evidence="2">
    <location>
        <begin position="159"/>
        <end position="174"/>
    </location>
</feature>
<evidence type="ECO:0000256" key="2">
    <source>
        <dbReference type="SAM" id="MobiDB-lite"/>
    </source>
</evidence>
<dbReference type="InterPro" id="IPR025527">
    <property type="entry name" value="HUWE1/Rev1_UBM"/>
</dbReference>